<dbReference type="AlphaFoldDB" id="A0A2R3QNM8"/>
<protein>
    <submittedName>
        <fullName evidence="3">Uncharacterized protein</fullName>
    </submittedName>
</protein>
<dbReference type="Pfam" id="PF25226">
    <property type="entry name" value="DUF7844"/>
    <property type="match status" value="1"/>
</dbReference>
<dbReference type="RefSeq" id="WP_106738157.1">
    <property type="nucleotide sequence ID" value="NZ_CP027657.1"/>
</dbReference>
<evidence type="ECO:0000259" key="1">
    <source>
        <dbReference type="Pfam" id="PF13387"/>
    </source>
</evidence>
<name>A0A2R3QNM8_ECTME</name>
<evidence type="ECO:0000313" key="4">
    <source>
        <dbReference type="Proteomes" id="UP000238327"/>
    </source>
</evidence>
<dbReference type="STRING" id="1001585.MDS_4783"/>
<evidence type="ECO:0000259" key="2">
    <source>
        <dbReference type="Pfam" id="PF25226"/>
    </source>
</evidence>
<evidence type="ECO:0000313" key="3">
    <source>
        <dbReference type="EMBL" id="AVO53360.1"/>
    </source>
</evidence>
<organism evidence="3 4">
    <name type="scientific">Ectopseudomonas mendocina</name>
    <name type="common">Pseudomonas mendocina</name>
    <dbReference type="NCBI Taxonomy" id="300"/>
    <lineage>
        <taxon>Bacteria</taxon>
        <taxon>Pseudomonadati</taxon>
        <taxon>Pseudomonadota</taxon>
        <taxon>Gammaproteobacteria</taxon>
        <taxon>Pseudomonadales</taxon>
        <taxon>Pseudomonadaceae</taxon>
        <taxon>Ectopseudomonas</taxon>
    </lineage>
</organism>
<accession>A0A2R3QNM8</accession>
<proteinExistence type="predicted"/>
<dbReference type="OrthoDB" id="5978971at2"/>
<dbReference type="InterPro" id="IPR057166">
    <property type="entry name" value="DUF7844"/>
</dbReference>
<dbReference type="Pfam" id="PF13387">
    <property type="entry name" value="Lnb_N"/>
    <property type="match status" value="1"/>
</dbReference>
<feature type="domain" description="DUF7844" evidence="2">
    <location>
        <begin position="24"/>
        <end position="251"/>
    </location>
</feature>
<dbReference type="InterPro" id="IPR025178">
    <property type="entry name" value="Lnb_N"/>
</dbReference>
<feature type="domain" description="Lnb N-terminal periplasmic" evidence="1">
    <location>
        <begin position="271"/>
        <end position="429"/>
    </location>
</feature>
<gene>
    <name evidence="3" type="ORF">C7A17_11460</name>
</gene>
<dbReference type="Proteomes" id="UP000238327">
    <property type="component" value="Chromosome"/>
</dbReference>
<dbReference type="EMBL" id="CP027657">
    <property type="protein sequence ID" value="AVO53360.1"/>
    <property type="molecule type" value="Genomic_DNA"/>
</dbReference>
<sequence>MRLCVWGFSALLTIAAGATQAQLRLELDERGLAPAERQASQLLLEEAMAALPPRFIERLDRPVRVSWREDMPEAVYGQVGRLSGIELNASLLPKLVDGSAARQQTGRPHGTQSRELLATLIHELTHLYDRARLWPADQRRQLRRCRQRAASLGTVGLPDDCRGQTERRFTLSDDPRLLDLAGWPQLVGKRGAREMDNGQVARSPDPYELSNPLEFVAVNLEYFLLDPSYACRRPSLARYFREHFDWSPTNAPCADGYAYLNAGRDFASQPLARLDPERVYQVDYLLAEANEAWMSRWGHSMLRLVICAPGRPRGPDCRLDLDQHLVLSYRAFVGDLQLSSWDGLTGVYPSRLFVLPLEQVIDEYTKVELRSLSSVPLKLSRDQLEQLVARSAEQHWSYDGDYYFISNNCAVETLKLLRSGTDHPQLQALDSILPNGLLELMNARGLADTQVLDDPREALRLGYRFDSFRERYQAMFKVLRERLPITQDSVETWLEQSAETRRHWFAQADLRASAALLLLEQAALRRQLLLAQDELKRRYLTGRAAGDPSLNKAGIALEQILANSGFLSRPAELLEGGYGLPQQAEWERLEASSRDRQQQLRQLSDELDGEVRNLLQPQRLAELESNEANLVALGEHLRALHKASGGLELP</sequence>
<reference evidence="3 4" key="1">
    <citation type="submission" date="2018-03" db="EMBL/GenBank/DDBJ databases">
        <title>Complete genome sequence and methylome analysis of Pseudomonas mendocina NEB 698.</title>
        <authorList>
            <person name="Morgan R.D."/>
        </authorList>
    </citation>
    <scope>NUCLEOTIDE SEQUENCE [LARGE SCALE GENOMIC DNA]</scope>
    <source>
        <strain evidence="3 4">NEB698</strain>
    </source>
</reference>